<accession>A0A934SE08</accession>
<proteinExistence type="predicted"/>
<feature type="coiled-coil region" evidence="1">
    <location>
        <begin position="36"/>
        <end position="63"/>
    </location>
</feature>
<dbReference type="EMBL" id="JAENIJ010000022">
    <property type="protein sequence ID" value="MBK1883488.1"/>
    <property type="molecule type" value="Genomic_DNA"/>
</dbReference>
<evidence type="ECO:0000313" key="3">
    <source>
        <dbReference type="Proteomes" id="UP000603141"/>
    </source>
</evidence>
<evidence type="ECO:0000256" key="1">
    <source>
        <dbReference type="SAM" id="Coils"/>
    </source>
</evidence>
<organism evidence="2 3">
    <name type="scientific">Luteolibacter pohnpeiensis</name>
    <dbReference type="NCBI Taxonomy" id="454153"/>
    <lineage>
        <taxon>Bacteria</taxon>
        <taxon>Pseudomonadati</taxon>
        <taxon>Verrucomicrobiota</taxon>
        <taxon>Verrucomicrobiia</taxon>
        <taxon>Verrucomicrobiales</taxon>
        <taxon>Verrucomicrobiaceae</taxon>
        <taxon>Luteolibacter</taxon>
    </lineage>
</organism>
<evidence type="ECO:0000313" key="2">
    <source>
        <dbReference type="EMBL" id="MBK1883488.1"/>
    </source>
</evidence>
<dbReference type="Proteomes" id="UP000603141">
    <property type="component" value="Unassembled WGS sequence"/>
</dbReference>
<dbReference type="AlphaFoldDB" id="A0A934SE08"/>
<comment type="caution">
    <text evidence="2">The sequence shown here is derived from an EMBL/GenBank/DDBJ whole genome shotgun (WGS) entry which is preliminary data.</text>
</comment>
<sequence>MPSARTVLPILIGAAIGAGGILRGLHREAANQRGDQSDLLNQLRIAREENDLLARENEALRSLAQGGGEFAVPQEFLDRAEREFSLKFQSNPVVHRIATEELSDRIAASYESRYGPAGMDDRQEAYSLIGWLGPDDRLLGQFSAINSLGAIAWFDEESGDGWVTDRFDIENIPNQAALFRVLVRILLNQNFAPPPAYPGDDQDRAREALHEGSAAAAEMRYFSDMARSIGFMKMNENPEAAAFFESLSPFMRGLVRFPESEGRGYAEALYQAGNDKLQNVLRNPPLTTAEIFAKQVGGITPNVMSLPDLPEEPFLSETAGRLGLKLWLDALEDEKAANEISSHWLGDAYQLFPDGEVSAAVVWDVRMDSQDAADKLMASGLILVASARENDQPVTAGELVLTGQRRYLALIRKSEDQVRFINVATKESAERLMN</sequence>
<keyword evidence="3" id="KW-1185">Reference proteome</keyword>
<reference evidence="2" key="1">
    <citation type="submission" date="2021-01" db="EMBL/GenBank/DDBJ databases">
        <title>Modified the classification status of verrucomicrobia.</title>
        <authorList>
            <person name="Feng X."/>
        </authorList>
    </citation>
    <scope>NUCLEOTIDE SEQUENCE</scope>
    <source>
        <strain evidence="2">KCTC 22041</strain>
    </source>
</reference>
<dbReference type="RefSeq" id="WP_200271687.1">
    <property type="nucleotide sequence ID" value="NZ_JAENIJ010000022.1"/>
</dbReference>
<gene>
    <name evidence="2" type="ORF">JIN85_13760</name>
</gene>
<keyword evidence="1" id="KW-0175">Coiled coil</keyword>
<protein>
    <submittedName>
        <fullName evidence="2">Uncharacterized protein</fullName>
    </submittedName>
</protein>
<name>A0A934SE08_9BACT</name>